<dbReference type="InterPro" id="IPR006564">
    <property type="entry name" value="Znf_PMZ"/>
</dbReference>
<evidence type="ECO:0000259" key="5">
    <source>
        <dbReference type="PROSITE" id="PS50966"/>
    </source>
</evidence>
<feature type="domain" description="SWIM-type" evidence="5">
    <location>
        <begin position="16"/>
        <end position="48"/>
    </location>
</feature>
<dbReference type="Proteomes" id="UP000239757">
    <property type="component" value="Unassembled WGS sequence"/>
</dbReference>
<name>A0A2P5XVM9_GOSBA</name>
<keyword evidence="1" id="KW-0479">Metal-binding</keyword>
<reference evidence="6 7" key="1">
    <citation type="submission" date="2015-01" db="EMBL/GenBank/DDBJ databases">
        <title>Genome of allotetraploid Gossypium barbadense reveals genomic plasticity and fiber elongation in cotton evolution.</title>
        <authorList>
            <person name="Chen X."/>
            <person name="Liu X."/>
            <person name="Zhao B."/>
            <person name="Zheng H."/>
            <person name="Hu Y."/>
            <person name="Lu G."/>
            <person name="Yang C."/>
            <person name="Chen J."/>
            <person name="Shan C."/>
            <person name="Zhang L."/>
            <person name="Zhou Y."/>
            <person name="Wang L."/>
            <person name="Guo W."/>
            <person name="Bai Y."/>
            <person name="Ruan J."/>
            <person name="Shangguan X."/>
            <person name="Mao Y."/>
            <person name="Jiang J."/>
            <person name="Zhu Y."/>
            <person name="Lei J."/>
            <person name="Kang H."/>
            <person name="Chen S."/>
            <person name="He X."/>
            <person name="Wang R."/>
            <person name="Wang Y."/>
            <person name="Chen J."/>
            <person name="Wang L."/>
            <person name="Yu S."/>
            <person name="Wang B."/>
            <person name="Wei J."/>
            <person name="Song S."/>
            <person name="Lu X."/>
            <person name="Gao Z."/>
            <person name="Gu W."/>
            <person name="Deng X."/>
            <person name="Ma D."/>
            <person name="Wang S."/>
            <person name="Liang W."/>
            <person name="Fang L."/>
            <person name="Cai C."/>
            <person name="Zhu X."/>
            <person name="Zhou B."/>
            <person name="Zhang Y."/>
            <person name="Chen Z."/>
            <person name="Xu S."/>
            <person name="Zhu R."/>
            <person name="Wang S."/>
            <person name="Zhang T."/>
            <person name="Zhao G."/>
        </authorList>
    </citation>
    <scope>NUCLEOTIDE SEQUENCE [LARGE SCALE GENOMIC DNA]</scope>
    <source>
        <strain evidence="7">cv. Xinhai21</strain>
        <tissue evidence="6">Leaf</tissue>
    </source>
</reference>
<keyword evidence="2 4" id="KW-0863">Zinc-finger</keyword>
<dbReference type="GO" id="GO:0008270">
    <property type="term" value="F:zinc ion binding"/>
    <property type="evidence" value="ECO:0007669"/>
    <property type="project" value="UniProtKB-KW"/>
</dbReference>
<dbReference type="OrthoDB" id="1426028at2759"/>
<protein>
    <recommendedName>
        <fullName evidence="5">SWIM-type domain-containing protein</fullName>
    </recommendedName>
</protein>
<organism evidence="6 7">
    <name type="scientific">Gossypium barbadense</name>
    <name type="common">Sea Island cotton</name>
    <name type="synonym">Hibiscus barbadensis</name>
    <dbReference type="NCBI Taxonomy" id="3634"/>
    <lineage>
        <taxon>Eukaryota</taxon>
        <taxon>Viridiplantae</taxon>
        <taxon>Streptophyta</taxon>
        <taxon>Embryophyta</taxon>
        <taxon>Tracheophyta</taxon>
        <taxon>Spermatophyta</taxon>
        <taxon>Magnoliopsida</taxon>
        <taxon>eudicotyledons</taxon>
        <taxon>Gunneridae</taxon>
        <taxon>Pentapetalae</taxon>
        <taxon>rosids</taxon>
        <taxon>malvids</taxon>
        <taxon>Malvales</taxon>
        <taxon>Malvaceae</taxon>
        <taxon>Malvoideae</taxon>
        <taxon>Gossypium</taxon>
    </lineage>
</organism>
<accession>A0A2P5XVM9</accession>
<dbReference type="SMART" id="SM00575">
    <property type="entry name" value="ZnF_PMZ"/>
    <property type="match status" value="1"/>
</dbReference>
<evidence type="ECO:0000313" key="6">
    <source>
        <dbReference type="EMBL" id="PPS07316.1"/>
    </source>
</evidence>
<dbReference type="PROSITE" id="PS50966">
    <property type="entry name" value="ZF_SWIM"/>
    <property type="match status" value="1"/>
</dbReference>
<sequence length="101" mass="11545">MYGAQRPHKGIIRGQYRVHLRNRTCDCGRFGALHYPCAHVIAACQNLRLDPMSYVDEVYKLETMCNILRHIFPPTPDEQYVPIWISEKQPINISCGDGVGT</sequence>
<evidence type="ECO:0000256" key="3">
    <source>
        <dbReference type="ARBA" id="ARBA00022833"/>
    </source>
</evidence>
<keyword evidence="3" id="KW-0862">Zinc</keyword>
<dbReference type="InterPro" id="IPR007527">
    <property type="entry name" value="Znf_SWIM"/>
</dbReference>
<dbReference type="EMBL" id="KZ664156">
    <property type="protein sequence ID" value="PPS07316.1"/>
    <property type="molecule type" value="Genomic_DNA"/>
</dbReference>
<dbReference type="AlphaFoldDB" id="A0A2P5XVM9"/>
<proteinExistence type="predicted"/>
<gene>
    <name evidence="6" type="ORF">GOBAR_AA13333</name>
</gene>
<evidence type="ECO:0000313" key="7">
    <source>
        <dbReference type="Proteomes" id="UP000239757"/>
    </source>
</evidence>
<evidence type="ECO:0000256" key="2">
    <source>
        <dbReference type="ARBA" id="ARBA00022771"/>
    </source>
</evidence>
<dbReference type="Pfam" id="PF04434">
    <property type="entry name" value="SWIM"/>
    <property type="match status" value="1"/>
</dbReference>
<evidence type="ECO:0000256" key="4">
    <source>
        <dbReference type="PROSITE-ProRule" id="PRU00325"/>
    </source>
</evidence>
<evidence type="ECO:0000256" key="1">
    <source>
        <dbReference type="ARBA" id="ARBA00022723"/>
    </source>
</evidence>